<protein>
    <submittedName>
        <fullName evidence="3">SH3 domain-containing protein</fullName>
    </submittedName>
</protein>
<evidence type="ECO:0000259" key="2">
    <source>
        <dbReference type="PROSITE" id="PS51781"/>
    </source>
</evidence>
<keyword evidence="1" id="KW-0472">Membrane</keyword>
<dbReference type="EMBL" id="FQZA01000010">
    <property type="protein sequence ID" value="SHJ46919.1"/>
    <property type="molecule type" value="Genomic_DNA"/>
</dbReference>
<evidence type="ECO:0000256" key="1">
    <source>
        <dbReference type="SAM" id="Phobius"/>
    </source>
</evidence>
<dbReference type="STRING" id="313368.SAMN04488012_1104"/>
<keyword evidence="1" id="KW-1133">Transmembrane helix</keyword>
<proteinExistence type="predicted"/>
<dbReference type="AlphaFoldDB" id="A0A1M6JJR4"/>
<keyword evidence="4" id="KW-1185">Reference proteome</keyword>
<dbReference type="Proteomes" id="UP000184040">
    <property type="component" value="Unassembled WGS sequence"/>
</dbReference>
<name>A0A1M6JJR4_9RHOB</name>
<dbReference type="PROSITE" id="PS51781">
    <property type="entry name" value="SH3B"/>
    <property type="match status" value="1"/>
</dbReference>
<keyword evidence="1" id="KW-0812">Transmembrane</keyword>
<organism evidence="3 4">
    <name type="scientific">Palleronia salina</name>
    <dbReference type="NCBI Taxonomy" id="313368"/>
    <lineage>
        <taxon>Bacteria</taxon>
        <taxon>Pseudomonadati</taxon>
        <taxon>Pseudomonadota</taxon>
        <taxon>Alphaproteobacteria</taxon>
        <taxon>Rhodobacterales</taxon>
        <taxon>Roseobacteraceae</taxon>
        <taxon>Palleronia</taxon>
    </lineage>
</organism>
<evidence type="ECO:0000313" key="3">
    <source>
        <dbReference type="EMBL" id="SHJ46919.1"/>
    </source>
</evidence>
<feature type="transmembrane region" description="Helical" evidence="1">
    <location>
        <begin position="12"/>
        <end position="31"/>
    </location>
</feature>
<dbReference type="Pfam" id="PF08239">
    <property type="entry name" value="SH3_3"/>
    <property type="match status" value="1"/>
</dbReference>
<dbReference type="InterPro" id="IPR003646">
    <property type="entry name" value="SH3-like_bac-type"/>
</dbReference>
<feature type="domain" description="SH3b" evidence="2">
    <location>
        <begin position="102"/>
        <end position="167"/>
    </location>
</feature>
<accession>A0A1M6JJR4</accession>
<evidence type="ECO:0000313" key="4">
    <source>
        <dbReference type="Proteomes" id="UP000184040"/>
    </source>
</evidence>
<gene>
    <name evidence="3" type="ORF">SAMN04488012_1104</name>
</gene>
<reference evidence="3 4" key="1">
    <citation type="submission" date="2016-11" db="EMBL/GenBank/DDBJ databases">
        <authorList>
            <person name="Jaros S."/>
            <person name="Januszkiewicz K."/>
            <person name="Wedrychowicz H."/>
        </authorList>
    </citation>
    <scope>NUCLEOTIDE SEQUENCE [LARGE SCALE GENOMIC DNA]</scope>
    <source>
        <strain evidence="3 4">DSM 26892</strain>
    </source>
</reference>
<dbReference type="Gene3D" id="2.30.30.40">
    <property type="entry name" value="SH3 Domains"/>
    <property type="match status" value="1"/>
</dbReference>
<sequence length="168" mass="18208">MVILNELNGGDSMIRLSLGLLLCIGVTMAVVGRDVERPMGSDDPDFNRVATAAEPAETARLALDDERGAIERALAATIAPEPEPEEAAMIQTASLQPMLPQQDLHVVTGNRVNVRSGPSTANQVVDQVVRDQRVEVLSETPDGWMRIFIPDSGIEAYIFGRFLQPEQG</sequence>